<feature type="chain" id="PRO_5042229237" evidence="2">
    <location>
        <begin position="24"/>
        <end position="695"/>
    </location>
</feature>
<evidence type="ECO:0000256" key="1">
    <source>
        <dbReference type="SAM" id="MobiDB-lite"/>
    </source>
</evidence>
<comment type="caution">
    <text evidence="3">The sequence shown here is derived from an EMBL/GenBank/DDBJ whole genome shotgun (WGS) entry which is preliminary data.</text>
</comment>
<gene>
    <name evidence="3" type="ORF">Pcinc_000904</name>
</gene>
<evidence type="ECO:0000313" key="4">
    <source>
        <dbReference type="Proteomes" id="UP001286313"/>
    </source>
</evidence>
<evidence type="ECO:0000256" key="2">
    <source>
        <dbReference type="SAM" id="SignalP"/>
    </source>
</evidence>
<name>A0AAE1GNX1_PETCI</name>
<protein>
    <submittedName>
        <fullName evidence="3">Uncharacterized protein</fullName>
    </submittedName>
</protein>
<reference evidence="3" key="1">
    <citation type="submission" date="2023-10" db="EMBL/GenBank/DDBJ databases">
        <title>Genome assemblies of two species of porcelain crab, Petrolisthes cinctipes and Petrolisthes manimaculis (Anomura: Porcellanidae).</title>
        <authorList>
            <person name="Angst P."/>
        </authorList>
    </citation>
    <scope>NUCLEOTIDE SEQUENCE</scope>
    <source>
        <strain evidence="3">PB745_01</strain>
        <tissue evidence="3">Gill</tissue>
    </source>
</reference>
<dbReference type="AlphaFoldDB" id="A0AAE1GNX1"/>
<feature type="region of interest" description="Disordered" evidence="1">
    <location>
        <begin position="447"/>
        <end position="471"/>
    </location>
</feature>
<keyword evidence="2" id="KW-0732">Signal</keyword>
<proteinExistence type="predicted"/>
<organism evidence="3 4">
    <name type="scientific">Petrolisthes cinctipes</name>
    <name type="common">Flat porcelain crab</name>
    <dbReference type="NCBI Taxonomy" id="88211"/>
    <lineage>
        <taxon>Eukaryota</taxon>
        <taxon>Metazoa</taxon>
        <taxon>Ecdysozoa</taxon>
        <taxon>Arthropoda</taxon>
        <taxon>Crustacea</taxon>
        <taxon>Multicrustacea</taxon>
        <taxon>Malacostraca</taxon>
        <taxon>Eumalacostraca</taxon>
        <taxon>Eucarida</taxon>
        <taxon>Decapoda</taxon>
        <taxon>Pleocyemata</taxon>
        <taxon>Anomura</taxon>
        <taxon>Galatheoidea</taxon>
        <taxon>Porcellanidae</taxon>
        <taxon>Petrolisthes</taxon>
    </lineage>
</organism>
<feature type="compositionally biased region" description="Polar residues" evidence="1">
    <location>
        <begin position="448"/>
        <end position="464"/>
    </location>
</feature>
<dbReference type="Proteomes" id="UP001286313">
    <property type="component" value="Unassembled WGS sequence"/>
</dbReference>
<keyword evidence="4" id="KW-1185">Reference proteome</keyword>
<sequence>MLGGAAVLLVLLGLLFIVTLTLPRNINRNALTGPTKTRIQQRTFNTMVHRGFTSNKRKPQTILNHRTLGESKVTETLPRNINSKALARYKGTKNSPRFVNTRALRSLSRSGIHSGNVNAMAPIGLKKRAGTSSNTMGPNLPEPITTESVHDFTHIRIPKDLISSKILNDHMYTVNKDLTSSKILNDHTVKKDLTSSKILNDHTVNKDLTSSKILNGHAINKNLQRLLGIQTPKVQTKTVVTSKDLSNKSTPRSDLTSINTLKNLGNTKTSKGLIRNKTPKHFTSTRILTMIPVTTLSTPTVPPEHENPIGSKVFLKRRARSLDWNFLKYEDELLLEPGEENDGSSSKRDVKSKEFFWWNFDTNTLDAATILQSPALMEENNKFSTVTPNPSNIPPTYTSTHRPTSAILPTPQPTSNILSTRPATTTILPTPQSTSVIIPTPAVLETPRPTSSVFPTYQPTTMRNPPQDIPKYRTNRVNLHNQETIDKMHSDWFKLFPAYKLTTKVPPQDIPKHRANRGNPTDQKMIDVMHSDWFDVFPMYQPTTMRDPSQDIPKYKTNRINPAYQEMIDVIHMSDWFEAALPVGTNRLKTRSAPDAQEAESVPPMFVYLPLVQMVDPSARTLQQKMSPQLPLSLVQQMAQPSESMQAADVQQLTNVPATGVFAATNTRPFNVSPNVHVPIFNIYTAEDAPTFNIS</sequence>
<accession>A0AAE1GNX1</accession>
<dbReference type="EMBL" id="JAWQEG010000042">
    <property type="protein sequence ID" value="KAK3895376.1"/>
    <property type="molecule type" value="Genomic_DNA"/>
</dbReference>
<evidence type="ECO:0000313" key="3">
    <source>
        <dbReference type="EMBL" id="KAK3895376.1"/>
    </source>
</evidence>
<feature type="signal peptide" evidence="2">
    <location>
        <begin position="1"/>
        <end position="23"/>
    </location>
</feature>